<name>A0A120AH07_9GAMM</name>
<keyword evidence="4" id="KW-1185">Reference proteome</keyword>
<dbReference type="EMBL" id="JAJA02000001">
    <property type="protein sequence ID" value="KWS05422.1"/>
    <property type="molecule type" value="Genomic_DNA"/>
</dbReference>
<comment type="caution">
    <text evidence="3">The sequence shown here is derived from an EMBL/GenBank/DDBJ whole genome shotgun (WGS) entry which is preliminary data.</text>
</comment>
<sequence>MIAVARHRLRRIDSSSRLRSNATRRHSRDGGIHESRRWLQVVIPAKAGIQGLSGERVWYFDSRDDRDVACISCGLAPCMRRRLHALSLENPWIPAFAGMTVMGTLGIQGAVALIYAFARTGDSVGVDFGTDRSMERAETIRPPRYCVQAASRAGRNRSTRSYLSTSTHLPFTHPPLVRPAPPRTPRRTR</sequence>
<protein>
    <submittedName>
        <fullName evidence="3">Uncharacterized protein</fullName>
    </submittedName>
</protein>
<feature type="compositionally biased region" description="Pro residues" evidence="1">
    <location>
        <begin position="172"/>
        <end position="183"/>
    </location>
</feature>
<evidence type="ECO:0000313" key="3">
    <source>
        <dbReference type="EMBL" id="KWS05422.1"/>
    </source>
</evidence>
<evidence type="ECO:0000256" key="2">
    <source>
        <dbReference type="SAM" id="Phobius"/>
    </source>
</evidence>
<dbReference type="Proteomes" id="UP000023435">
    <property type="component" value="Unassembled WGS sequence"/>
</dbReference>
<evidence type="ECO:0000313" key="4">
    <source>
        <dbReference type="Proteomes" id="UP000023435"/>
    </source>
</evidence>
<dbReference type="AlphaFoldDB" id="A0A120AH07"/>
<keyword evidence="2" id="KW-1133">Transmembrane helix</keyword>
<reference evidence="3 4" key="1">
    <citation type="journal article" date="2014" name="Genome Announc.">
        <title>Draft Genome Sequence of Lysobacter capsici AZ78, a Bacterium Antagonistic to Plant-Pathogenic Oomycetes.</title>
        <authorList>
            <person name="Puopolo G."/>
            <person name="Sonego P."/>
            <person name="Engelen K."/>
            <person name="Pertot I."/>
        </authorList>
    </citation>
    <scope>NUCLEOTIDE SEQUENCE [LARGE SCALE GENOMIC DNA]</scope>
    <source>
        <strain evidence="3 4">AZ78</strain>
    </source>
</reference>
<keyword evidence="2" id="KW-0812">Transmembrane</keyword>
<keyword evidence="2" id="KW-0472">Membrane</keyword>
<organism evidence="3 4">
    <name type="scientific">Lysobacter capsici AZ78</name>
    <dbReference type="NCBI Taxonomy" id="1444315"/>
    <lineage>
        <taxon>Bacteria</taxon>
        <taxon>Pseudomonadati</taxon>
        <taxon>Pseudomonadota</taxon>
        <taxon>Gammaproteobacteria</taxon>
        <taxon>Lysobacterales</taxon>
        <taxon>Lysobacteraceae</taxon>
        <taxon>Lysobacter</taxon>
    </lineage>
</organism>
<feature type="compositionally biased region" description="Polar residues" evidence="1">
    <location>
        <begin position="159"/>
        <end position="169"/>
    </location>
</feature>
<accession>A0A120AH07</accession>
<feature type="transmembrane region" description="Helical" evidence="2">
    <location>
        <begin position="92"/>
        <end position="118"/>
    </location>
</feature>
<feature type="region of interest" description="Disordered" evidence="1">
    <location>
        <begin position="156"/>
        <end position="189"/>
    </location>
</feature>
<proteinExistence type="predicted"/>
<evidence type="ECO:0000256" key="1">
    <source>
        <dbReference type="SAM" id="MobiDB-lite"/>
    </source>
</evidence>
<gene>
    <name evidence="3" type="ORF">AZ78_2974</name>
</gene>